<reference evidence="1" key="1">
    <citation type="journal article" date="2021" name="New Phytol.">
        <title>Evolutionary innovations through gain and loss of genes in the ectomycorrhizal Boletales.</title>
        <authorList>
            <person name="Wu G."/>
            <person name="Miyauchi S."/>
            <person name="Morin E."/>
            <person name="Kuo A."/>
            <person name="Drula E."/>
            <person name="Varga T."/>
            <person name="Kohler A."/>
            <person name="Feng B."/>
            <person name="Cao Y."/>
            <person name="Lipzen A."/>
            <person name="Daum C."/>
            <person name="Hundley H."/>
            <person name="Pangilinan J."/>
            <person name="Johnson J."/>
            <person name="Barry K."/>
            <person name="LaButti K."/>
            <person name="Ng V."/>
            <person name="Ahrendt S."/>
            <person name="Min B."/>
            <person name="Choi I.G."/>
            <person name="Park H."/>
            <person name="Plett J.M."/>
            <person name="Magnuson J."/>
            <person name="Spatafora J.W."/>
            <person name="Nagy L.G."/>
            <person name="Henrissat B."/>
            <person name="Grigoriev I.V."/>
            <person name="Yang Z.L."/>
            <person name="Xu J."/>
            <person name="Martin F.M."/>
        </authorList>
    </citation>
    <scope>NUCLEOTIDE SEQUENCE</scope>
    <source>
        <strain evidence="1">KUC20120723A-06</strain>
    </source>
</reference>
<proteinExistence type="predicted"/>
<dbReference type="EMBL" id="MU266519">
    <property type="protein sequence ID" value="KAH7921599.1"/>
    <property type="molecule type" value="Genomic_DNA"/>
</dbReference>
<evidence type="ECO:0000313" key="1">
    <source>
        <dbReference type="EMBL" id="KAH7921599.1"/>
    </source>
</evidence>
<comment type="caution">
    <text evidence="1">The sequence shown here is derived from an EMBL/GenBank/DDBJ whole genome shotgun (WGS) entry which is preliminary data.</text>
</comment>
<sequence length="56" mass="6416">MRWSRGFWTCLQDTMSCARGSVRAVVFATRRKPTSILQNSLLYSCGLSDTRRMEAN</sequence>
<evidence type="ECO:0000313" key="2">
    <source>
        <dbReference type="Proteomes" id="UP000790709"/>
    </source>
</evidence>
<keyword evidence="2" id="KW-1185">Reference proteome</keyword>
<name>A0ACB8B7Q7_9AGAM</name>
<organism evidence="1 2">
    <name type="scientific">Leucogyrophana mollusca</name>
    <dbReference type="NCBI Taxonomy" id="85980"/>
    <lineage>
        <taxon>Eukaryota</taxon>
        <taxon>Fungi</taxon>
        <taxon>Dikarya</taxon>
        <taxon>Basidiomycota</taxon>
        <taxon>Agaricomycotina</taxon>
        <taxon>Agaricomycetes</taxon>
        <taxon>Agaricomycetidae</taxon>
        <taxon>Boletales</taxon>
        <taxon>Boletales incertae sedis</taxon>
        <taxon>Leucogyrophana</taxon>
    </lineage>
</organism>
<accession>A0ACB8B7Q7</accession>
<gene>
    <name evidence="1" type="ORF">BV22DRAFT_1114339</name>
</gene>
<protein>
    <submittedName>
        <fullName evidence="1">Uncharacterized protein</fullName>
    </submittedName>
</protein>
<dbReference type="Proteomes" id="UP000790709">
    <property type="component" value="Unassembled WGS sequence"/>
</dbReference>